<feature type="transmembrane region" description="Helical" evidence="6">
    <location>
        <begin position="320"/>
        <end position="345"/>
    </location>
</feature>
<evidence type="ECO:0000256" key="5">
    <source>
        <dbReference type="ARBA" id="ARBA00023136"/>
    </source>
</evidence>
<dbReference type="PANTHER" id="PTHR42948">
    <property type="entry name" value="TRANSPORTER"/>
    <property type="match status" value="1"/>
</dbReference>
<keyword evidence="2" id="KW-0813">Transport</keyword>
<evidence type="ECO:0000256" key="6">
    <source>
        <dbReference type="SAM" id="Phobius"/>
    </source>
</evidence>
<protein>
    <submittedName>
        <fullName evidence="7">Sodium-dependent transporter</fullName>
    </submittedName>
</protein>
<name>A0A1Q8Q5M6_9BACI</name>
<reference evidence="7 8" key="1">
    <citation type="submission" date="2016-12" db="EMBL/GenBank/DDBJ databases">
        <title>Domibacillus antri genome sequencing.</title>
        <authorList>
            <person name="Verma A."/>
            <person name="Krishnamurthi S."/>
        </authorList>
    </citation>
    <scope>NUCLEOTIDE SEQUENCE [LARGE SCALE GENOMIC DNA]</scope>
    <source>
        <strain evidence="7 8">XD80</strain>
    </source>
</reference>
<keyword evidence="4 6" id="KW-1133">Transmembrane helix</keyword>
<keyword evidence="5 6" id="KW-0472">Membrane</keyword>
<dbReference type="GO" id="GO:0016020">
    <property type="term" value="C:membrane"/>
    <property type="evidence" value="ECO:0007669"/>
    <property type="project" value="UniProtKB-SubCell"/>
</dbReference>
<dbReference type="SUPFAM" id="SSF161070">
    <property type="entry name" value="SNF-like"/>
    <property type="match status" value="1"/>
</dbReference>
<keyword evidence="3 6" id="KW-0812">Transmembrane</keyword>
<feature type="transmembrane region" description="Helical" evidence="6">
    <location>
        <begin position="149"/>
        <end position="168"/>
    </location>
</feature>
<dbReference type="Proteomes" id="UP000185568">
    <property type="component" value="Unassembled WGS sequence"/>
</dbReference>
<dbReference type="STRING" id="1714264.BTO30_08940"/>
<evidence type="ECO:0000256" key="3">
    <source>
        <dbReference type="ARBA" id="ARBA00022692"/>
    </source>
</evidence>
<dbReference type="NCBIfam" id="NF037979">
    <property type="entry name" value="Na_transp"/>
    <property type="match status" value="1"/>
</dbReference>
<organism evidence="7 8">
    <name type="scientific">Domibacillus antri</name>
    <dbReference type="NCBI Taxonomy" id="1714264"/>
    <lineage>
        <taxon>Bacteria</taxon>
        <taxon>Bacillati</taxon>
        <taxon>Bacillota</taxon>
        <taxon>Bacilli</taxon>
        <taxon>Bacillales</taxon>
        <taxon>Bacillaceae</taxon>
        <taxon>Domibacillus</taxon>
    </lineage>
</organism>
<dbReference type="InterPro" id="IPR000175">
    <property type="entry name" value="Na/ntran_symport"/>
</dbReference>
<evidence type="ECO:0000256" key="2">
    <source>
        <dbReference type="ARBA" id="ARBA00022448"/>
    </source>
</evidence>
<dbReference type="EMBL" id="MSDU01000016">
    <property type="protein sequence ID" value="OLN22602.1"/>
    <property type="molecule type" value="Genomic_DNA"/>
</dbReference>
<feature type="transmembrane region" description="Helical" evidence="6">
    <location>
        <begin position="180"/>
        <end position="201"/>
    </location>
</feature>
<dbReference type="PANTHER" id="PTHR42948:SF1">
    <property type="entry name" value="TRANSPORTER"/>
    <property type="match status" value="1"/>
</dbReference>
<evidence type="ECO:0000256" key="4">
    <source>
        <dbReference type="ARBA" id="ARBA00022989"/>
    </source>
</evidence>
<feature type="transmembrane region" description="Helical" evidence="6">
    <location>
        <begin position="12"/>
        <end position="31"/>
    </location>
</feature>
<dbReference type="OrthoDB" id="9762833at2"/>
<sequence>MEQNRPQWGSRAGFIMAAVGSAVGLGNIWRFPAVAYENGGGAFFLPYLFALLTAGIPLLIMEFTLGHKYRGSAPLTMTRLNKKAEWLGWWQLAIAFVIATYYSVIVAWATSYSFFSFKLTWGDTPQDFLLGDYLQVVEAGQFGGFANGVLLPLLIVWIVTLGIMFSGVKKGIEAANKVMLPLLVILFFIVVVRAVTLPGALEGLDAFFQPDWSKITDGKVWIAAYGQIFFSLSVGFAIMVTYSSYLPKKADITNNAFITAFSNSSFELLAGFGVFAALGFMAMQQGVPVNEVVSSGVILAFAVFPQIINEFPVANGFFGFLFFISLTLAGLTSLISIIETFVAGIQEKFNISRTKSVAFGGGLAAIISLVFATKGGLNFLDVADNFINQFGIVFAGLVEVILVAWVFKELDSLKQHADSVSDIQLGAWWKICLSIVTPIVLFFMMFDNIRQNISAPYGGYPVSFVLTYGWLVAAAALIAGFVFMYAKPWSGSNKGEL</sequence>
<feature type="transmembrane region" description="Helical" evidence="6">
    <location>
        <begin position="427"/>
        <end position="446"/>
    </location>
</feature>
<dbReference type="CDD" id="cd10334">
    <property type="entry name" value="SLC6sbd_u1"/>
    <property type="match status" value="1"/>
</dbReference>
<comment type="subcellular location">
    <subcellularLocation>
        <location evidence="1">Membrane</location>
        <topology evidence="1">Multi-pass membrane protein</topology>
    </subcellularLocation>
</comment>
<dbReference type="Pfam" id="PF00209">
    <property type="entry name" value="SNF"/>
    <property type="match status" value="2"/>
</dbReference>
<keyword evidence="8" id="KW-1185">Reference proteome</keyword>
<accession>A0A1Q8Q5M6</accession>
<feature type="transmembrane region" description="Helical" evidence="6">
    <location>
        <begin position="466"/>
        <end position="486"/>
    </location>
</feature>
<dbReference type="InterPro" id="IPR037272">
    <property type="entry name" value="SNS_sf"/>
</dbReference>
<dbReference type="RefSeq" id="WP_075398384.1">
    <property type="nucleotide sequence ID" value="NZ_MSDU01000016.1"/>
</dbReference>
<dbReference type="PRINTS" id="PR00176">
    <property type="entry name" value="NANEUSMPORT"/>
</dbReference>
<dbReference type="PROSITE" id="PS50267">
    <property type="entry name" value="NA_NEUROTRAN_SYMP_3"/>
    <property type="match status" value="1"/>
</dbReference>
<feature type="transmembrane region" description="Helical" evidence="6">
    <location>
        <begin position="221"/>
        <end position="245"/>
    </location>
</feature>
<feature type="transmembrane region" description="Helical" evidence="6">
    <location>
        <begin position="386"/>
        <end position="407"/>
    </location>
</feature>
<evidence type="ECO:0000256" key="1">
    <source>
        <dbReference type="ARBA" id="ARBA00004141"/>
    </source>
</evidence>
<feature type="transmembrane region" description="Helical" evidence="6">
    <location>
        <begin position="357"/>
        <end position="380"/>
    </location>
</feature>
<feature type="transmembrane region" description="Helical" evidence="6">
    <location>
        <begin position="43"/>
        <end position="65"/>
    </location>
</feature>
<evidence type="ECO:0000313" key="8">
    <source>
        <dbReference type="Proteomes" id="UP000185568"/>
    </source>
</evidence>
<evidence type="ECO:0000313" key="7">
    <source>
        <dbReference type="EMBL" id="OLN22602.1"/>
    </source>
</evidence>
<feature type="transmembrane region" description="Helical" evidence="6">
    <location>
        <begin position="266"/>
        <end position="283"/>
    </location>
</feature>
<dbReference type="AlphaFoldDB" id="A0A1Q8Q5M6"/>
<proteinExistence type="predicted"/>
<gene>
    <name evidence="7" type="ORF">BTO30_08940</name>
</gene>
<feature type="transmembrane region" description="Helical" evidence="6">
    <location>
        <begin position="86"/>
        <end position="109"/>
    </location>
</feature>
<comment type="caution">
    <text evidence="7">The sequence shown here is derived from an EMBL/GenBank/DDBJ whole genome shotgun (WGS) entry which is preliminary data.</text>
</comment>